<evidence type="ECO:0000313" key="1">
    <source>
        <dbReference type="EMBL" id="KAI0085816.1"/>
    </source>
</evidence>
<organism evidence="1 2">
    <name type="scientific">Irpex rosettiformis</name>
    <dbReference type="NCBI Taxonomy" id="378272"/>
    <lineage>
        <taxon>Eukaryota</taxon>
        <taxon>Fungi</taxon>
        <taxon>Dikarya</taxon>
        <taxon>Basidiomycota</taxon>
        <taxon>Agaricomycotina</taxon>
        <taxon>Agaricomycetes</taxon>
        <taxon>Polyporales</taxon>
        <taxon>Irpicaceae</taxon>
        <taxon>Irpex</taxon>
    </lineage>
</organism>
<dbReference type="EMBL" id="MU274928">
    <property type="protein sequence ID" value="KAI0085816.1"/>
    <property type="molecule type" value="Genomic_DNA"/>
</dbReference>
<dbReference type="Proteomes" id="UP001055072">
    <property type="component" value="Unassembled WGS sequence"/>
</dbReference>
<reference evidence="1" key="1">
    <citation type="journal article" date="2021" name="Environ. Microbiol.">
        <title>Gene family expansions and transcriptome signatures uncover fungal adaptations to wood decay.</title>
        <authorList>
            <person name="Hage H."/>
            <person name="Miyauchi S."/>
            <person name="Viragh M."/>
            <person name="Drula E."/>
            <person name="Min B."/>
            <person name="Chaduli D."/>
            <person name="Navarro D."/>
            <person name="Favel A."/>
            <person name="Norest M."/>
            <person name="Lesage-Meessen L."/>
            <person name="Balint B."/>
            <person name="Merenyi Z."/>
            <person name="de Eugenio L."/>
            <person name="Morin E."/>
            <person name="Martinez A.T."/>
            <person name="Baldrian P."/>
            <person name="Stursova M."/>
            <person name="Martinez M.J."/>
            <person name="Novotny C."/>
            <person name="Magnuson J.K."/>
            <person name="Spatafora J.W."/>
            <person name="Maurice S."/>
            <person name="Pangilinan J."/>
            <person name="Andreopoulos W."/>
            <person name="LaButti K."/>
            <person name="Hundley H."/>
            <person name="Na H."/>
            <person name="Kuo A."/>
            <person name="Barry K."/>
            <person name="Lipzen A."/>
            <person name="Henrissat B."/>
            <person name="Riley R."/>
            <person name="Ahrendt S."/>
            <person name="Nagy L.G."/>
            <person name="Grigoriev I.V."/>
            <person name="Martin F."/>
            <person name="Rosso M.N."/>
        </authorList>
    </citation>
    <scope>NUCLEOTIDE SEQUENCE</scope>
    <source>
        <strain evidence="1">CBS 384.51</strain>
    </source>
</reference>
<protein>
    <submittedName>
        <fullName evidence="1">Uncharacterized protein</fullName>
    </submittedName>
</protein>
<accession>A0ACB8TV27</accession>
<name>A0ACB8TV27_9APHY</name>
<keyword evidence="2" id="KW-1185">Reference proteome</keyword>
<gene>
    <name evidence="1" type="ORF">BDY19DRAFT_394379</name>
</gene>
<evidence type="ECO:0000313" key="2">
    <source>
        <dbReference type="Proteomes" id="UP001055072"/>
    </source>
</evidence>
<sequence length="151" mass="16955">METDTCLHAERNLYWNKVVVADTAVDEMSAHRQTPTVTKGEGIGNSAICQVRPYGARSFGHLRPLYIVRVVILQVVRVIGDWWVYIFFSNSRTLAALRVSTFSFPRFQSSNPYSHPAGLTATTGSPRVKLCNRTIRALRSKLCQNLVRLAS</sequence>
<comment type="caution">
    <text evidence="1">The sequence shown here is derived from an EMBL/GenBank/DDBJ whole genome shotgun (WGS) entry which is preliminary data.</text>
</comment>
<proteinExistence type="predicted"/>